<comment type="caution">
    <text evidence="1">The sequence shown here is derived from an EMBL/GenBank/DDBJ whole genome shotgun (WGS) entry which is preliminary data.</text>
</comment>
<evidence type="ECO:0000313" key="1">
    <source>
        <dbReference type="EMBL" id="GEL47175.1"/>
    </source>
</evidence>
<organism evidence="1 3">
    <name type="scientific">Cellulomonas hominis</name>
    <dbReference type="NCBI Taxonomy" id="156981"/>
    <lineage>
        <taxon>Bacteria</taxon>
        <taxon>Bacillati</taxon>
        <taxon>Actinomycetota</taxon>
        <taxon>Actinomycetes</taxon>
        <taxon>Micrococcales</taxon>
        <taxon>Cellulomonadaceae</taxon>
        <taxon>Cellulomonas</taxon>
    </lineage>
</organism>
<proteinExistence type="predicted"/>
<evidence type="ECO:0000313" key="2">
    <source>
        <dbReference type="EMBL" id="MBB5474621.1"/>
    </source>
</evidence>
<reference evidence="1 3" key="1">
    <citation type="submission" date="2019-07" db="EMBL/GenBank/DDBJ databases">
        <title>Whole genome shotgun sequence of Cellulomonas hominis NBRC 16055.</title>
        <authorList>
            <person name="Hosoyama A."/>
            <person name="Uohara A."/>
            <person name="Ohji S."/>
            <person name="Ichikawa N."/>
        </authorList>
    </citation>
    <scope>NUCLEOTIDE SEQUENCE [LARGE SCALE GENOMIC DNA]</scope>
    <source>
        <strain evidence="1 3">NBRC 16055</strain>
    </source>
</reference>
<dbReference type="Proteomes" id="UP000321723">
    <property type="component" value="Unassembled WGS sequence"/>
</dbReference>
<dbReference type="EMBL" id="JACHDN010000001">
    <property type="protein sequence ID" value="MBB5474621.1"/>
    <property type="molecule type" value="Genomic_DNA"/>
</dbReference>
<dbReference type="RefSeq" id="WP_146838050.1">
    <property type="nucleotide sequence ID" value="NZ_BJVQ01000031.1"/>
</dbReference>
<protein>
    <submittedName>
        <fullName evidence="1">Uncharacterized protein</fullName>
    </submittedName>
</protein>
<dbReference type="Proteomes" id="UP000564629">
    <property type="component" value="Unassembled WGS sequence"/>
</dbReference>
<evidence type="ECO:0000313" key="3">
    <source>
        <dbReference type="Proteomes" id="UP000321723"/>
    </source>
</evidence>
<gene>
    <name evidence="1" type="ORF">CHO01_22910</name>
    <name evidence="2" type="ORF">HNR08_003357</name>
</gene>
<sequence length="86" mass="8977">MSVANPTVFYAATTRAGEQVLLLGPFQEKALALQAVEPARDLLYQTVPDLGPVPPPVEVTAVTVGRDQSPPAGRLNSLAIALLGRA</sequence>
<reference evidence="2 4" key="2">
    <citation type="submission" date="2020-08" db="EMBL/GenBank/DDBJ databases">
        <title>Sequencing the genomes of 1000 actinobacteria strains.</title>
        <authorList>
            <person name="Klenk H.-P."/>
        </authorList>
    </citation>
    <scope>NUCLEOTIDE SEQUENCE [LARGE SCALE GENOMIC DNA]</scope>
    <source>
        <strain evidence="2 4">DSM 9581</strain>
    </source>
</reference>
<keyword evidence="3" id="KW-1185">Reference proteome</keyword>
<evidence type="ECO:0000313" key="4">
    <source>
        <dbReference type="Proteomes" id="UP000564629"/>
    </source>
</evidence>
<accession>A0A511FD43</accession>
<dbReference type="AlphaFoldDB" id="A0A511FD43"/>
<name>A0A511FD43_9CELL</name>
<dbReference type="EMBL" id="BJVQ01000031">
    <property type="protein sequence ID" value="GEL47175.1"/>
    <property type="molecule type" value="Genomic_DNA"/>
</dbReference>